<dbReference type="Proteomes" id="UP000887159">
    <property type="component" value="Unassembled WGS sequence"/>
</dbReference>
<sequence>MEEWMCTYRILRIFLNDVMPRERHLADKAVRGNRVNETRIGRLRGRRLRETTARSYDDEGAGTKCLVESNDLP</sequence>
<dbReference type="EMBL" id="BMAU01021321">
    <property type="protein sequence ID" value="GFY13285.1"/>
    <property type="molecule type" value="Genomic_DNA"/>
</dbReference>
<organism evidence="1 2">
    <name type="scientific">Trichonephila clavipes</name>
    <name type="common">Golden silk orbweaver</name>
    <name type="synonym">Nephila clavipes</name>
    <dbReference type="NCBI Taxonomy" id="2585209"/>
    <lineage>
        <taxon>Eukaryota</taxon>
        <taxon>Metazoa</taxon>
        <taxon>Ecdysozoa</taxon>
        <taxon>Arthropoda</taxon>
        <taxon>Chelicerata</taxon>
        <taxon>Arachnida</taxon>
        <taxon>Araneae</taxon>
        <taxon>Araneomorphae</taxon>
        <taxon>Entelegynae</taxon>
        <taxon>Araneoidea</taxon>
        <taxon>Nephilidae</taxon>
        <taxon>Trichonephila</taxon>
    </lineage>
</organism>
<reference evidence="1" key="1">
    <citation type="submission" date="2020-08" db="EMBL/GenBank/DDBJ databases">
        <title>Multicomponent nature underlies the extraordinary mechanical properties of spider dragline silk.</title>
        <authorList>
            <person name="Kono N."/>
            <person name="Nakamura H."/>
            <person name="Mori M."/>
            <person name="Yoshida Y."/>
            <person name="Ohtoshi R."/>
            <person name="Malay A.D."/>
            <person name="Moran D.A.P."/>
            <person name="Tomita M."/>
            <person name="Numata K."/>
            <person name="Arakawa K."/>
        </authorList>
    </citation>
    <scope>NUCLEOTIDE SEQUENCE</scope>
</reference>
<evidence type="ECO:0000313" key="2">
    <source>
        <dbReference type="Proteomes" id="UP000887159"/>
    </source>
</evidence>
<keyword evidence="2" id="KW-1185">Reference proteome</keyword>
<comment type="caution">
    <text evidence="1">The sequence shown here is derived from an EMBL/GenBank/DDBJ whole genome shotgun (WGS) entry which is preliminary data.</text>
</comment>
<evidence type="ECO:0000313" key="1">
    <source>
        <dbReference type="EMBL" id="GFY13285.1"/>
    </source>
</evidence>
<protein>
    <submittedName>
        <fullName evidence="1">Uncharacterized protein</fullName>
    </submittedName>
</protein>
<gene>
    <name evidence="1" type="ORF">TNCV_2335491</name>
</gene>
<name>A0A8X6SKQ2_TRICX</name>
<proteinExistence type="predicted"/>
<dbReference type="AlphaFoldDB" id="A0A8X6SKQ2"/>
<accession>A0A8X6SKQ2</accession>